<dbReference type="AlphaFoldDB" id="A0A498SQP8"/>
<dbReference type="STRING" id="6277.A0A498SQP8"/>
<evidence type="ECO:0000313" key="1">
    <source>
        <dbReference type="EMBL" id="VBB34171.1"/>
    </source>
</evidence>
<reference evidence="1 2" key="1">
    <citation type="submission" date="2018-08" db="EMBL/GenBank/DDBJ databases">
        <authorList>
            <person name="Laetsch R D."/>
            <person name="Stevens L."/>
            <person name="Kumar S."/>
            <person name="Blaxter L. M."/>
        </authorList>
    </citation>
    <scope>NUCLEOTIDE SEQUENCE [LARGE SCALE GENOMIC DNA]</scope>
</reference>
<evidence type="ECO:0000313" key="2">
    <source>
        <dbReference type="Proteomes" id="UP000276991"/>
    </source>
</evidence>
<organism evidence="1 2">
    <name type="scientific">Acanthocheilonema viteae</name>
    <name type="common">Filarial nematode worm</name>
    <name type="synonym">Dipetalonema viteae</name>
    <dbReference type="NCBI Taxonomy" id="6277"/>
    <lineage>
        <taxon>Eukaryota</taxon>
        <taxon>Metazoa</taxon>
        <taxon>Ecdysozoa</taxon>
        <taxon>Nematoda</taxon>
        <taxon>Chromadorea</taxon>
        <taxon>Rhabditida</taxon>
        <taxon>Spirurina</taxon>
        <taxon>Spiruromorpha</taxon>
        <taxon>Filarioidea</taxon>
        <taxon>Onchocercidae</taxon>
        <taxon>Acanthocheilonema</taxon>
    </lineage>
</organism>
<proteinExistence type="predicted"/>
<dbReference type="OrthoDB" id="5855774at2759"/>
<accession>A0A498SQP8</accession>
<gene>
    <name evidence="1" type="ORF">NAV_LOCUS8962</name>
</gene>
<dbReference type="EMBL" id="UPTC01003141">
    <property type="protein sequence ID" value="VBB34171.1"/>
    <property type="molecule type" value="Genomic_DNA"/>
</dbReference>
<sequence length="298" mass="31655">MDRVKALMIGYLADWLTVESGSCSKLTNLTSTKSGGKSEVGAEAKVGISVDPVVSTSMQSLNEINEHILKLCTAAQTTAIAATALTAATSTAPSTTVTQESSFLPLQVPVIDANGCYTGQSSGTPLISPNLQSLLALQFVTSQLPLAEPYRLPILTNPSSNISSDIRWKPVYETHTFAHSSVPIIDNSKSDMRQHAVITDEGFSNKSTPISSTINSDITGSVISKTGTSLERLLDQTLKEPVLSVAKLLVTEFRREKELLLSQNGQLRRENALLRSALASSTVLVGLKGLTAANVPIS</sequence>
<dbReference type="Proteomes" id="UP000276991">
    <property type="component" value="Unassembled WGS sequence"/>
</dbReference>
<keyword evidence="2" id="KW-1185">Reference proteome</keyword>
<protein>
    <submittedName>
        <fullName evidence="1">Uncharacterized protein</fullName>
    </submittedName>
</protein>
<name>A0A498SQP8_ACAVI</name>